<dbReference type="PROSITE" id="PS50075">
    <property type="entry name" value="CARRIER"/>
    <property type="match status" value="1"/>
</dbReference>
<feature type="domain" description="Carrier" evidence="5">
    <location>
        <begin position="685"/>
        <end position="760"/>
    </location>
</feature>
<dbReference type="GO" id="GO:0043041">
    <property type="term" value="P:amino acid activation for nonribosomal peptide biosynthetic process"/>
    <property type="evidence" value="ECO:0007669"/>
    <property type="project" value="TreeGrafter"/>
</dbReference>
<dbReference type="SUPFAM" id="SSF47336">
    <property type="entry name" value="ACP-like"/>
    <property type="match status" value="1"/>
</dbReference>
<dbReference type="InterPro" id="IPR000873">
    <property type="entry name" value="AMP-dep_synth/lig_dom"/>
</dbReference>
<dbReference type="FunFam" id="3.40.50.12780:FF:000012">
    <property type="entry name" value="Non-ribosomal peptide synthetase"/>
    <property type="match status" value="1"/>
</dbReference>
<gene>
    <name evidence="6" type="ORF">I8J34_23450</name>
</gene>
<dbReference type="EMBL" id="JAEKFT010000056">
    <property type="protein sequence ID" value="MBT0964145.1"/>
    <property type="molecule type" value="Genomic_DNA"/>
</dbReference>
<dbReference type="GO" id="GO:0044550">
    <property type="term" value="P:secondary metabolite biosynthetic process"/>
    <property type="evidence" value="ECO:0007669"/>
    <property type="project" value="UniProtKB-ARBA"/>
</dbReference>
<dbReference type="InterPro" id="IPR025110">
    <property type="entry name" value="AMP-bd_C"/>
</dbReference>
<dbReference type="AlphaFoldDB" id="A0A944DDC9"/>
<dbReference type="PROSITE" id="PS00012">
    <property type="entry name" value="PHOSPHOPANTETHEINE"/>
    <property type="match status" value="1"/>
</dbReference>
<dbReference type="InterPro" id="IPR020845">
    <property type="entry name" value="AMP-binding_CS"/>
</dbReference>
<evidence type="ECO:0000256" key="3">
    <source>
        <dbReference type="ARBA" id="ARBA00022450"/>
    </source>
</evidence>
<dbReference type="FunFam" id="1.10.1200.10:FF:000005">
    <property type="entry name" value="Nonribosomal peptide synthetase 1"/>
    <property type="match status" value="1"/>
</dbReference>
<dbReference type="InterPro" id="IPR001031">
    <property type="entry name" value="Thioesterase"/>
</dbReference>
<dbReference type="InterPro" id="IPR009081">
    <property type="entry name" value="PP-bd_ACP"/>
</dbReference>
<dbReference type="InterPro" id="IPR006162">
    <property type="entry name" value="Ppantetheine_attach_site"/>
</dbReference>
<dbReference type="PANTHER" id="PTHR45527">
    <property type="entry name" value="NONRIBOSOMAL PEPTIDE SYNTHETASE"/>
    <property type="match status" value="1"/>
</dbReference>
<dbReference type="Proteomes" id="UP000694660">
    <property type="component" value="Unassembled WGS sequence"/>
</dbReference>
<evidence type="ECO:0000313" key="6">
    <source>
        <dbReference type="EMBL" id="MBT0964145.1"/>
    </source>
</evidence>
<dbReference type="Pfam" id="PF00975">
    <property type="entry name" value="Thioesterase"/>
    <property type="match status" value="1"/>
</dbReference>
<dbReference type="FunFam" id="3.40.50.980:FF:000001">
    <property type="entry name" value="Non-ribosomal peptide synthetase"/>
    <property type="match status" value="1"/>
</dbReference>
<dbReference type="SUPFAM" id="SSF56801">
    <property type="entry name" value="Acetyl-CoA synthetase-like"/>
    <property type="match status" value="1"/>
</dbReference>
<dbReference type="InterPro" id="IPR010071">
    <property type="entry name" value="AA_adenyl_dom"/>
</dbReference>
<evidence type="ECO:0000256" key="4">
    <source>
        <dbReference type="ARBA" id="ARBA00022553"/>
    </source>
</evidence>
<dbReference type="RefSeq" id="WP_214364067.1">
    <property type="nucleotide sequence ID" value="NZ_JAEKFT010000056.1"/>
</dbReference>
<evidence type="ECO:0000259" key="5">
    <source>
        <dbReference type="PROSITE" id="PS50075"/>
    </source>
</evidence>
<dbReference type="Pfam" id="PF00501">
    <property type="entry name" value="AMP-binding"/>
    <property type="match status" value="1"/>
</dbReference>
<sequence length="1052" mass="114837">MFINTLPVRLRIDERGVEAALRQTHETLARLLHHEHAPLALAQRCSGVDAQAPLFTSLFNYRHSGLPSAGQPSSDGADEAYEDSFEAVSSLERTNYPLAISVDDFGEAYLLTTHASVGVDVDLVGQMMVEAVRGLVESLEGERSSELCTIEVLPEGVRKQVIEGLNATRNDYLSTKCVHELFEAQAMRAGQAPALAHGNETLTYQEVNVRANRLAHHLIQLGVTPDSRVAICVHRGPDLVIGLLAILKAGGAYVPLDPTYPSDRVAYMLEDSRPVVVLTHAGVGAAVEASLSIGVARYSQSVPVIDLCSSKGGWADCSDRNPRVEGLTVKHLAYVIYTSGSTGRPKGVMVEHQGFTNLAFAQKAAFGIKSSSRVLQFASPSFDASASEIGVTLAAGACLCVAPAEKLMPGEPLLELMQYHSITHVTLPPSALKPCRETALPFAPSTLIVAGEAVSPDDARVWSEEVEMINAYGPTETTVCATTFKLDAPWHGAVPIGRPIANMRVYILNARLQPVPKGVPGEIFVSGDGVARGYLNQPEMTAERFLADPFVAGARMYRTGDLGRWSADGNVEYLGRNDFQVKIRGFRIELGEVEAKLIQHEQVEEAAVLALDYGGDKRLVAYVTGPETLTSEVLRTHAQQMLPHFMVPGAYVRMDRLPLTLNGKLDRKALPMPDSLAYVQREYVAPDGEIETHLASIWSDLLHVTRVGRQDNFFELGGHSLLAVQLVSRVQKVFDVSVPLYELHIAPTLQEMADRIALEQRSGDVDGCLVKIRAEGSEPPLFFVHALGGNVDYAVTLSEWIDASVPVYGLTATGLQPGEVPLRDVPAMAGRYIATMRQVQRSGPYRIIGWSAGGMVAYEMARQLRASGQEVAFVGLIDTLFRSNAIVDEMQMWLPDDETARELAQRERAFLLVMLQHDLGLSKWRVKSLAKLDTVEGIVAKLAGTDDDDEEERQFYQRLNAMQYAFVEAIEVYEPEALESYRGVHLFAASASQRNSPTLGWDILAGDNINVISVQGDHESIVRPPRGPRLGQLISKVLISKQTEQASIQESV</sequence>
<evidence type="ECO:0000256" key="2">
    <source>
        <dbReference type="ARBA" id="ARBA00006432"/>
    </source>
</evidence>
<dbReference type="FunFam" id="3.30.300.30:FF:000010">
    <property type="entry name" value="Enterobactin synthetase component F"/>
    <property type="match status" value="1"/>
</dbReference>
<dbReference type="SUPFAM" id="SSF52777">
    <property type="entry name" value="CoA-dependent acyltransferases"/>
    <property type="match status" value="1"/>
</dbReference>
<reference evidence="7" key="1">
    <citation type="journal article" date="2022" name="ISME J.">
        <title>Genetic and phylogenetic analysis of dissimilatory iodate-reducing bacteria identifies potential niches across the world's oceans.</title>
        <authorList>
            <person name="Reyes-Umana V."/>
            <person name="Henning Z."/>
            <person name="Lee K."/>
            <person name="Barnum T.P."/>
            <person name="Coates J.D."/>
        </authorList>
    </citation>
    <scope>NUCLEOTIDE SEQUENCE [LARGE SCALE GENOMIC DNA]</scope>
    <source>
        <strain evidence="7">IR12</strain>
    </source>
</reference>
<dbReference type="InterPro" id="IPR036736">
    <property type="entry name" value="ACP-like_sf"/>
</dbReference>
<dbReference type="InterPro" id="IPR029058">
    <property type="entry name" value="AB_hydrolase_fold"/>
</dbReference>
<dbReference type="CDD" id="cd05930">
    <property type="entry name" value="A_NRPS"/>
    <property type="match status" value="1"/>
</dbReference>
<dbReference type="PANTHER" id="PTHR45527:SF1">
    <property type="entry name" value="FATTY ACID SYNTHASE"/>
    <property type="match status" value="1"/>
</dbReference>
<comment type="cofactor">
    <cofactor evidence="1">
        <name>pantetheine 4'-phosphate</name>
        <dbReference type="ChEBI" id="CHEBI:47942"/>
    </cofactor>
</comment>
<dbReference type="Pfam" id="PF00550">
    <property type="entry name" value="PP-binding"/>
    <property type="match status" value="1"/>
</dbReference>
<keyword evidence="3" id="KW-0596">Phosphopantetheine</keyword>
<dbReference type="Gene3D" id="3.40.50.1820">
    <property type="entry name" value="alpha/beta hydrolase"/>
    <property type="match status" value="1"/>
</dbReference>
<comment type="similarity">
    <text evidence="2">Belongs to the ATP-dependent AMP-binding enzyme family.</text>
</comment>
<dbReference type="Gene3D" id="2.30.38.10">
    <property type="entry name" value="Luciferase, Domain 3"/>
    <property type="match status" value="1"/>
</dbReference>
<proteinExistence type="inferred from homology"/>
<dbReference type="SUPFAM" id="SSF53474">
    <property type="entry name" value="alpha/beta-Hydrolases"/>
    <property type="match status" value="1"/>
</dbReference>
<dbReference type="InterPro" id="IPR020806">
    <property type="entry name" value="PKS_PP-bd"/>
</dbReference>
<dbReference type="NCBIfam" id="TIGR01733">
    <property type="entry name" value="AA-adenyl-dom"/>
    <property type="match status" value="1"/>
</dbReference>
<dbReference type="Gene3D" id="3.30.300.30">
    <property type="match status" value="1"/>
</dbReference>
<dbReference type="Gene3D" id="3.30.559.30">
    <property type="entry name" value="Nonribosomal peptide synthetase, condensation domain"/>
    <property type="match status" value="1"/>
</dbReference>
<evidence type="ECO:0000256" key="1">
    <source>
        <dbReference type="ARBA" id="ARBA00001957"/>
    </source>
</evidence>
<dbReference type="FunFam" id="2.30.38.10:FF:000001">
    <property type="entry name" value="Non-ribosomal peptide synthetase PvdI"/>
    <property type="match status" value="1"/>
</dbReference>
<dbReference type="PROSITE" id="PS00455">
    <property type="entry name" value="AMP_BINDING"/>
    <property type="match status" value="1"/>
</dbReference>
<keyword evidence="7" id="KW-1185">Reference proteome</keyword>
<evidence type="ECO:0000313" key="7">
    <source>
        <dbReference type="Proteomes" id="UP000694660"/>
    </source>
</evidence>
<dbReference type="Gene3D" id="1.10.1200.10">
    <property type="entry name" value="ACP-like"/>
    <property type="match status" value="1"/>
</dbReference>
<dbReference type="Pfam" id="PF13193">
    <property type="entry name" value="AMP-binding_C"/>
    <property type="match status" value="1"/>
</dbReference>
<dbReference type="InterPro" id="IPR045851">
    <property type="entry name" value="AMP-bd_C_sf"/>
</dbReference>
<name>A0A944DDC9_DENI1</name>
<keyword evidence="4" id="KW-0597">Phosphoprotein</keyword>
<organism evidence="6 7">
    <name type="scientific">Denitromonas iodatirespirans</name>
    <dbReference type="NCBI Taxonomy" id="2795389"/>
    <lineage>
        <taxon>Bacteria</taxon>
        <taxon>Pseudomonadati</taxon>
        <taxon>Pseudomonadota</taxon>
        <taxon>Betaproteobacteria</taxon>
        <taxon>Rhodocyclales</taxon>
        <taxon>Zoogloeaceae</taxon>
        <taxon>Denitromonas</taxon>
    </lineage>
</organism>
<accession>A0A944DDC9</accession>
<dbReference type="GO" id="GO:0005737">
    <property type="term" value="C:cytoplasm"/>
    <property type="evidence" value="ECO:0007669"/>
    <property type="project" value="TreeGrafter"/>
</dbReference>
<dbReference type="Gene3D" id="3.40.50.980">
    <property type="match status" value="2"/>
</dbReference>
<protein>
    <submittedName>
        <fullName evidence="6">Amino acid adenylation domain-containing protein</fullName>
    </submittedName>
</protein>
<dbReference type="SMART" id="SM00823">
    <property type="entry name" value="PKS_PP"/>
    <property type="match status" value="1"/>
</dbReference>
<comment type="caution">
    <text evidence="6">The sequence shown here is derived from an EMBL/GenBank/DDBJ whole genome shotgun (WGS) entry which is preliminary data.</text>
</comment>
<dbReference type="GO" id="GO:0031177">
    <property type="term" value="F:phosphopantetheine binding"/>
    <property type="evidence" value="ECO:0007669"/>
    <property type="project" value="InterPro"/>
</dbReference>